<protein>
    <submittedName>
        <fullName evidence="2">Lactate utilization protein C</fullName>
    </submittedName>
</protein>
<evidence type="ECO:0000259" key="1">
    <source>
        <dbReference type="Pfam" id="PF02589"/>
    </source>
</evidence>
<dbReference type="Gene3D" id="3.40.50.10420">
    <property type="entry name" value="NagB/RpiA/CoA transferase-like"/>
    <property type="match status" value="1"/>
</dbReference>
<dbReference type="Proteomes" id="UP000060630">
    <property type="component" value="Unassembled WGS sequence"/>
</dbReference>
<dbReference type="SUPFAM" id="SSF100950">
    <property type="entry name" value="NagB/RpiA/CoA transferase-like"/>
    <property type="match status" value="1"/>
</dbReference>
<evidence type="ECO:0000313" key="2">
    <source>
        <dbReference type="EMBL" id="KWA85397.1"/>
    </source>
</evidence>
<dbReference type="InterPro" id="IPR003741">
    <property type="entry name" value="LUD_dom"/>
</dbReference>
<dbReference type="EMBL" id="LPHD01000020">
    <property type="protein sequence ID" value="KWA85397.1"/>
    <property type="molecule type" value="Genomic_DNA"/>
</dbReference>
<dbReference type="PANTHER" id="PTHR43682">
    <property type="entry name" value="LACTATE UTILIZATION PROTEIN C"/>
    <property type="match status" value="1"/>
</dbReference>
<sequence length="245" mass="25249">MSAREAILARLRTAAPAAASAAAGAAPLDARIDRHYAARRAAAPADPHALAQALQAALAASHADVWCADADAAAWPAQLAARLAAAGVRRLLLDPARAEAAALARALPDTVATVPFDRPIDAWKAELFDTIDAGFTVARSGIAATGTLVLAPDAGSPRTVSLVPPLHVALVHARTLHADLHAAVHAERWQAGMPTNLVLVSGPSKTSDIQQTLAYGAHGPRRLWVVIVTEPAGAAAPRDRQGAVR</sequence>
<dbReference type="RefSeq" id="WP_060191600.1">
    <property type="nucleotide sequence ID" value="NZ_LPHD01000020.1"/>
</dbReference>
<name>A0A119HGF3_9BURK</name>
<comment type="caution">
    <text evidence="2">The sequence shown here is derived from an EMBL/GenBank/DDBJ whole genome shotgun (WGS) entry which is preliminary data.</text>
</comment>
<accession>A0A119HGF3</accession>
<feature type="domain" description="LUD" evidence="1">
    <location>
        <begin position="117"/>
        <end position="228"/>
    </location>
</feature>
<reference evidence="2 3" key="1">
    <citation type="submission" date="2015-11" db="EMBL/GenBank/DDBJ databases">
        <title>Expanding the genomic diversity of Burkholderia species for the development of highly accurate diagnostics.</title>
        <authorList>
            <person name="Sahl J."/>
            <person name="Keim P."/>
            <person name="Wagner D."/>
        </authorList>
    </citation>
    <scope>NUCLEOTIDE SEQUENCE [LARGE SCALE GENOMIC DNA]</scope>
    <source>
        <strain evidence="2 3">MSMB2087WGS</strain>
    </source>
</reference>
<organism evidence="2 3">
    <name type="scientific">Burkholderia ubonensis</name>
    <dbReference type="NCBI Taxonomy" id="101571"/>
    <lineage>
        <taxon>Bacteria</taxon>
        <taxon>Pseudomonadati</taxon>
        <taxon>Pseudomonadota</taxon>
        <taxon>Betaproteobacteria</taxon>
        <taxon>Burkholderiales</taxon>
        <taxon>Burkholderiaceae</taxon>
        <taxon>Burkholderia</taxon>
        <taxon>Burkholderia cepacia complex</taxon>
    </lineage>
</organism>
<dbReference type="InterPro" id="IPR037171">
    <property type="entry name" value="NagB/RpiA_transferase-like"/>
</dbReference>
<gene>
    <name evidence="2" type="ORF">WL29_15420</name>
</gene>
<dbReference type="PANTHER" id="PTHR43682:SF1">
    <property type="entry name" value="LACTATE UTILIZATION PROTEIN C"/>
    <property type="match status" value="1"/>
</dbReference>
<dbReference type="Pfam" id="PF02589">
    <property type="entry name" value="LUD_dom"/>
    <property type="match status" value="1"/>
</dbReference>
<evidence type="ECO:0000313" key="3">
    <source>
        <dbReference type="Proteomes" id="UP000060630"/>
    </source>
</evidence>
<proteinExistence type="predicted"/>
<dbReference type="InterPro" id="IPR024185">
    <property type="entry name" value="FTHF_cligase-like_sf"/>
</dbReference>
<dbReference type="AlphaFoldDB" id="A0A119HGF3"/>